<feature type="region of interest" description="Disordered" evidence="1">
    <location>
        <begin position="86"/>
        <end position="115"/>
    </location>
</feature>
<gene>
    <name evidence="2" type="ORF">EZS28_024678</name>
</gene>
<evidence type="ECO:0000256" key="1">
    <source>
        <dbReference type="SAM" id="MobiDB-lite"/>
    </source>
</evidence>
<protein>
    <submittedName>
        <fullName evidence="2">Uncharacterized protein</fullName>
    </submittedName>
</protein>
<feature type="compositionally biased region" description="Basic and acidic residues" evidence="1">
    <location>
        <begin position="105"/>
        <end position="115"/>
    </location>
</feature>
<sequence>MIQKENQFFSLRKKDSNIKIVDSERGSSVGAFDFDSACNILPRLAKLLFSPIEQHAEIAVRTALYVVITFGQRIKLGMNLVIESDDDQDRSNSTDYNSNSSINSESEKKVDENKKKLTKDEIEIQKKRKQQCTSAFAQINEILASAESLVQIYGREHSKTKVAQEAAELVQAICGVIS</sequence>
<reference evidence="2 3" key="1">
    <citation type="submission" date="2019-03" db="EMBL/GenBank/DDBJ databases">
        <title>Single cell metagenomics reveals metabolic interactions within the superorganism composed of flagellate Streblomastix strix and complex community of Bacteroidetes bacteria on its surface.</title>
        <authorList>
            <person name="Treitli S.C."/>
            <person name="Kolisko M."/>
            <person name="Husnik F."/>
            <person name="Keeling P."/>
            <person name="Hampl V."/>
        </authorList>
    </citation>
    <scope>NUCLEOTIDE SEQUENCE [LARGE SCALE GENOMIC DNA]</scope>
    <source>
        <strain evidence="2">ST1C</strain>
    </source>
</reference>
<name>A0A5J4VBD9_9EUKA</name>
<dbReference type="Proteomes" id="UP000324800">
    <property type="component" value="Unassembled WGS sequence"/>
</dbReference>
<evidence type="ECO:0000313" key="3">
    <source>
        <dbReference type="Proteomes" id="UP000324800"/>
    </source>
</evidence>
<proteinExistence type="predicted"/>
<organism evidence="2 3">
    <name type="scientific">Streblomastix strix</name>
    <dbReference type="NCBI Taxonomy" id="222440"/>
    <lineage>
        <taxon>Eukaryota</taxon>
        <taxon>Metamonada</taxon>
        <taxon>Preaxostyla</taxon>
        <taxon>Oxymonadida</taxon>
        <taxon>Streblomastigidae</taxon>
        <taxon>Streblomastix</taxon>
    </lineage>
</organism>
<dbReference type="EMBL" id="SNRW01008266">
    <property type="protein sequence ID" value="KAA6379795.1"/>
    <property type="molecule type" value="Genomic_DNA"/>
</dbReference>
<comment type="caution">
    <text evidence="2">The sequence shown here is derived from an EMBL/GenBank/DDBJ whole genome shotgun (WGS) entry which is preliminary data.</text>
</comment>
<accession>A0A5J4VBD9</accession>
<dbReference type="AlphaFoldDB" id="A0A5J4VBD9"/>
<evidence type="ECO:0000313" key="2">
    <source>
        <dbReference type="EMBL" id="KAA6379795.1"/>
    </source>
</evidence>